<dbReference type="PANTHER" id="PTHR30134:SF2">
    <property type="entry name" value="HYDROGENASE MATURATION FACTOR HYPB"/>
    <property type="match status" value="1"/>
</dbReference>
<accession>A0A2H0B510</accession>
<dbReference type="PIRSF" id="PIRSF005624">
    <property type="entry name" value="Ni-bind_GTPase"/>
    <property type="match status" value="1"/>
</dbReference>
<dbReference type="InterPro" id="IPR004392">
    <property type="entry name" value="Hyd_mat_HypB"/>
</dbReference>
<evidence type="ECO:0000256" key="2">
    <source>
        <dbReference type="ARBA" id="ARBA00022596"/>
    </source>
</evidence>
<comment type="similarity">
    <text evidence="1">Belongs to the SIMIBI class G3E GTPase family. HypB/HupM subfamily.</text>
</comment>
<keyword evidence="3" id="KW-0479">Metal-binding</keyword>
<evidence type="ECO:0000313" key="9">
    <source>
        <dbReference type="EMBL" id="PIP52747.1"/>
    </source>
</evidence>
<dbReference type="PANTHER" id="PTHR30134">
    <property type="entry name" value="HYDROGENASE PROTEIN ASSEMBLY PROTEIN, NICKEL CHAPERONE"/>
    <property type="match status" value="1"/>
</dbReference>
<evidence type="ECO:0000256" key="1">
    <source>
        <dbReference type="ARBA" id="ARBA00006211"/>
    </source>
</evidence>
<name>A0A2H0B510_9BACT</name>
<dbReference type="InterPro" id="IPR003593">
    <property type="entry name" value="AAA+_ATPase"/>
</dbReference>
<dbReference type="GO" id="GO:0008270">
    <property type="term" value="F:zinc ion binding"/>
    <property type="evidence" value="ECO:0007669"/>
    <property type="project" value="TreeGrafter"/>
</dbReference>
<keyword evidence="6" id="KW-0862">Zinc</keyword>
<keyword evidence="5" id="KW-0378">Hydrolase</keyword>
<dbReference type="SUPFAM" id="SSF52540">
    <property type="entry name" value="P-loop containing nucleoside triphosphate hydrolases"/>
    <property type="match status" value="1"/>
</dbReference>
<evidence type="ECO:0000313" key="10">
    <source>
        <dbReference type="Proteomes" id="UP000229459"/>
    </source>
</evidence>
<dbReference type="InterPro" id="IPR027417">
    <property type="entry name" value="P-loop_NTPase"/>
</dbReference>
<dbReference type="EMBL" id="PCSR01000113">
    <property type="protein sequence ID" value="PIP52747.1"/>
    <property type="molecule type" value="Genomic_DNA"/>
</dbReference>
<organism evidence="9 10">
    <name type="scientific">Candidatus Beckwithbacteria bacterium CG23_combo_of_CG06-09_8_20_14_all_34_8</name>
    <dbReference type="NCBI Taxonomy" id="1974497"/>
    <lineage>
        <taxon>Bacteria</taxon>
        <taxon>Candidatus Beckwithiibacteriota</taxon>
    </lineage>
</organism>
<dbReference type="Pfam" id="PF02492">
    <property type="entry name" value="cobW"/>
    <property type="match status" value="1"/>
</dbReference>
<proteinExistence type="inferred from homology"/>
<dbReference type="NCBIfam" id="TIGR00073">
    <property type="entry name" value="hypB"/>
    <property type="match status" value="1"/>
</dbReference>
<protein>
    <submittedName>
        <fullName evidence="9">Hydrogenase accessory protein HypB</fullName>
    </submittedName>
</protein>
<evidence type="ECO:0000256" key="7">
    <source>
        <dbReference type="ARBA" id="ARBA00023134"/>
    </source>
</evidence>
<comment type="caution">
    <text evidence="9">The sequence shown here is derived from an EMBL/GenBank/DDBJ whole genome shotgun (WGS) entry which is preliminary data.</text>
</comment>
<dbReference type="Proteomes" id="UP000229459">
    <property type="component" value="Unassembled WGS sequence"/>
</dbReference>
<sequence length="221" mass="24382">MKTRILEIRKGILDDNDKLAHNLRQSFSKKGIFVVNVVSSPGSGKTELLTILSKKLVKKGWKVCVVVGDLATDNDAKRIQESGAQTYQINTNGNCHLDANMVKKSLRHIQYQDADILIIENVGNLVCPANYDLGENMRLVLMSTTEGEDKPSKYPTMFNSADICVLSKMDLAKATGFDEQLAIQNILNISPDIKIIKTSAKKDIGVDDLVNLFLSSKAVKD</sequence>
<dbReference type="GO" id="GO:0051604">
    <property type="term" value="P:protein maturation"/>
    <property type="evidence" value="ECO:0007669"/>
    <property type="project" value="InterPro"/>
</dbReference>
<reference evidence="9 10" key="1">
    <citation type="submission" date="2017-09" db="EMBL/GenBank/DDBJ databases">
        <title>Depth-based differentiation of microbial function through sediment-hosted aquifers and enrichment of novel symbionts in the deep terrestrial subsurface.</title>
        <authorList>
            <person name="Probst A.J."/>
            <person name="Ladd B."/>
            <person name="Jarett J.K."/>
            <person name="Geller-Mcgrath D.E."/>
            <person name="Sieber C.M."/>
            <person name="Emerson J.B."/>
            <person name="Anantharaman K."/>
            <person name="Thomas B.C."/>
            <person name="Malmstrom R."/>
            <person name="Stieglmeier M."/>
            <person name="Klingl A."/>
            <person name="Woyke T."/>
            <person name="Ryan C.M."/>
            <person name="Banfield J.F."/>
        </authorList>
    </citation>
    <scope>NUCLEOTIDE SEQUENCE [LARGE SCALE GENOMIC DNA]</scope>
    <source>
        <strain evidence="9">CG23_combo_of_CG06-09_8_20_14_all_34_8</strain>
    </source>
</reference>
<dbReference type="InterPro" id="IPR003495">
    <property type="entry name" value="CobW/HypB/UreG_nucleotide-bd"/>
</dbReference>
<keyword evidence="7" id="KW-0342">GTP-binding</keyword>
<dbReference type="GO" id="GO:0016151">
    <property type="term" value="F:nickel cation binding"/>
    <property type="evidence" value="ECO:0007669"/>
    <property type="project" value="InterPro"/>
</dbReference>
<feature type="domain" description="AAA+ ATPase" evidence="8">
    <location>
        <begin position="31"/>
        <end position="187"/>
    </location>
</feature>
<keyword evidence="2" id="KW-0533">Nickel</keyword>
<evidence type="ECO:0000256" key="4">
    <source>
        <dbReference type="ARBA" id="ARBA00022741"/>
    </source>
</evidence>
<evidence type="ECO:0000256" key="6">
    <source>
        <dbReference type="ARBA" id="ARBA00022833"/>
    </source>
</evidence>
<dbReference type="GO" id="GO:0005525">
    <property type="term" value="F:GTP binding"/>
    <property type="evidence" value="ECO:0007669"/>
    <property type="project" value="UniProtKB-KW"/>
</dbReference>
<evidence type="ECO:0000256" key="3">
    <source>
        <dbReference type="ARBA" id="ARBA00022723"/>
    </source>
</evidence>
<dbReference type="GO" id="GO:0003924">
    <property type="term" value="F:GTPase activity"/>
    <property type="evidence" value="ECO:0007669"/>
    <property type="project" value="InterPro"/>
</dbReference>
<gene>
    <name evidence="9" type="primary">hypB</name>
    <name evidence="9" type="ORF">COX08_04720</name>
</gene>
<dbReference type="SMART" id="SM00382">
    <property type="entry name" value="AAA"/>
    <property type="match status" value="1"/>
</dbReference>
<keyword evidence="4" id="KW-0547">Nucleotide-binding</keyword>
<evidence type="ECO:0000259" key="8">
    <source>
        <dbReference type="SMART" id="SM00382"/>
    </source>
</evidence>
<dbReference type="Gene3D" id="3.40.50.300">
    <property type="entry name" value="P-loop containing nucleotide triphosphate hydrolases"/>
    <property type="match status" value="1"/>
</dbReference>
<dbReference type="AlphaFoldDB" id="A0A2H0B510"/>
<evidence type="ECO:0000256" key="5">
    <source>
        <dbReference type="ARBA" id="ARBA00022801"/>
    </source>
</evidence>